<protein>
    <submittedName>
        <fullName evidence="1">Unnamed protein product</fullName>
    </submittedName>
</protein>
<evidence type="ECO:0000313" key="1">
    <source>
        <dbReference type="EMBL" id="GMF12463.1"/>
    </source>
</evidence>
<dbReference type="OrthoDB" id="109411at2759"/>
<sequence length="333" mass="37763">MDIEYIDAQDPEPIHVDANYYLIPARTPKSKVVESRITLQDFDRITKNTSPAKVSDEEGTASRVSTRIKPALTAKNKLHRVESALIYIDDASMDFETMEDVVHVHEKWFNEDKNKRSYIVFEEEAPPTRSRRSKNFIPKTMFLAAVARPRIWDGNLGIWAFTEEYVAQRTSKYRTKGTLCQNNAKPHVSPFDPDIVAAGSVDGWFIGLIFQPPNSPDYNALDLGLFASIQSIQYRYAIRDINNLIDVVEAAYEELSTTTQDNVFLTLLACMLCVLEADGGNDYTIPHQSKEKLRRAGLLPRVLTCDRALYERSCQLLRDAGRPSCSWFPGSSQ</sequence>
<reference evidence="1" key="1">
    <citation type="submission" date="2023-04" db="EMBL/GenBank/DDBJ databases">
        <title>Phytophthora lilii NBRC 32176.</title>
        <authorList>
            <person name="Ichikawa N."/>
            <person name="Sato H."/>
            <person name="Tonouchi N."/>
        </authorList>
    </citation>
    <scope>NUCLEOTIDE SEQUENCE</scope>
    <source>
        <strain evidence="1">NBRC 32176</strain>
    </source>
</reference>
<dbReference type="PANTHER" id="PTHR47169">
    <property type="entry name" value="OS01G0541250 PROTEIN"/>
    <property type="match status" value="1"/>
</dbReference>
<accession>A0A9W6TH37</accession>
<dbReference type="EMBL" id="BSXW01000118">
    <property type="protein sequence ID" value="GMF12463.1"/>
    <property type="molecule type" value="Genomic_DNA"/>
</dbReference>
<dbReference type="Gene3D" id="3.30.420.10">
    <property type="entry name" value="Ribonuclease H-like superfamily/Ribonuclease H"/>
    <property type="match status" value="1"/>
</dbReference>
<dbReference type="Proteomes" id="UP001165083">
    <property type="component" value="Unassembled WGS sequence"/>
</dbReference>
<gene>
    <name evidence="1" type="ORF">Plil01_000307300</name>
</gene>
<evidence type="ECO:0000313" key="2">
    <source>
        <dbReference type="Proteomes" id="UP001165083"/>
    </source>
</evidence>
<proteinExistence type="predicted"/>
<dbReference type="AlphaFoldDB" id="A0A9W6TH37"/>
<dbReference type="InterPro" id="IPR036397">
    <property type="entry name" value="RNaseH_sf"/>
</dbReference>
<dbReference type="PANTHER" id="PTHR47169:SF2">
    <property type="entry name" value="OS01G0541250 PROTEIN"/>
    <property type="match status" value="1"/>
</dbReference>
<dbReference type="GO" id="GO:0003676">
    <property type="term" value="F:nucleic acid binding"/>
    <property type="evidence" value="ECO:0007669"/>
    <property type="project" value="InterPro"/>
</dbReference>
<name>A0A9W6TH37_9STRA</name>
<comment type="caution">
    <text evidence="1">The sequence shown here is derived from an EMBL/GenBank/DDBJ whole genome shotgun (WGS) entry which is preliminary data.</text>
</comment>
<keyword evidence="2" id="KW-1185">Reference proteome</keyword>
<organism evidence="1 2">
    <name type="scientific">Phytophthora lilii</name>
    <dbReference type="NCBI Taxonomy" id="2077276"/>
    <lineage>
        <taxon>Eukaryota</taxon>
        <taxon>Sar</taxon>
        <taxon>Stramenopiles</taxon>
        <taxon>Oomycota</taxon>
        <taxon>Peronosporomycetes</taxon>
        <taxon>Peronosporales</taxon>
        <taxon>Peronosporaceae</taxon>
        <taxon>Phytophthora</taxon>
    </lineage>
</organism>